<dbReference type="PANTHER" id="PTHR42832">
    <property type="entry name" value="AMINO ACID AMINOTRANSFERASE"/>
    <property type="match status" value="1"/>
</dbReference>
<gene>
    <name evidence="7" type="ORF">ENT60_01060</name>
    <name evidence="6" type="ORF">ENU28_03840</name>
</gene>
<dbReference type="CDD" id="cd00609">
    <property type="entry name" value="AAT_like"/>
    <property type="match status" value="1"/>
</dbReference>
<dbReference type="InterPro" id="IPR015421">
    <property type="entry name" value="PyrdxlP-dep_Trfase_major"/>
</dbReference>
<dbReference type="InterPro" id="IPR004838">
    <property type="entry name" value="NHTrfase_class1_PyrdxlP-BS"/>
</dbReference>
<evidence type="ECO:0000259" key="5">
    <source>
        <dbReference type="Pfam" id="PF00155"/>
    </source>
</evidence>
<evidence type="ECO:0000256" key="4">
    <source>
        <dbReference type="RuleBase" id="RU000481"/>
    </source>
</evidence>
<dbReference type="InterPro" id="IPR050881">
    <property type="entry name" value="LL-DAP_aminotransferase"/>
</dbReference>
<evidence type="ECO:0000313" key="7">
    <source>
        <dbReference type="EMBL" id="HGU47140.1"/>
    </source>
</evidence>
<dbReference type="EC" id="2.6.1.-" evidence="4"/>
<evidence type="ECO:0000256" key="1">
    <source>
        <dbReference type="ARBA" id="ARBA00001933"/>
    </source>
</evidence>
<comment type="similarity">
    <text evidence="4">Belongs to the class-I pyridoxal-phosphate-dependent aminotransferase family.</text>
</comment>
<dbReference type="InterPro" id="IPR015422">
    <property type="entry name" value="PyrdxlP-dep_Trfase_small"/>
</dbReference>
<comment type="caution">
    <text evidence="7">The sequence shown here is derived from an EMBL/GenBank/DDBJ whole genome shotgun (WGS) entry which is preliminary data.</text>
</comment>
<dbReference type="InterPro" id="IPR015424">
    <property type="entry name" value="PyrdxlP-dep_Trfase"/>
</dbReference>
<evidence type="ECO:0000256" key="2">
    <source>
        <dbReference type="ARBA" id="ARBA00022576"/>
    </source>
</evidence>
<dbReference type="SUPFAM" id="SSF53383">
    <property type="entry name" value="PLP-dependent transferases"/>
    <property type="match status" value="1"/>
</dbReference>
<keyword evidence="2 4" id="KW-0032">Aminotransferase</keyword>
<sequence length="378" mass="43701">MEAFAKRVTLLPPYLFKKLDDLKRKYKEGLIDFGEGNPDLPPSKNIIKAFKNALNKLENHRYPKYRGELELREAICEWYDKRFGVKLDPETEVAVLIGSKEGIAHFIWGVCDKDDVYVTTDPIFPPYHNNPLLVGAKIFTLPLKEENNFLPDLDDLKKIRKIKLLAINFPNNPTTAFANLDFYKDLVALAQKYGFFISNDNAYSEIYFEEKPPSILQVKGAKEFCCEFHSFSKSFNLSGWRLGFICGNKNLINAMMRIKENVDTGPFKAIQEAGIYALRYEYNFPEKLRKIYLKRQNLLLPALLEYGFEIRKPKATFYLWAKIPKKEKSSLRFALKLLKEKRILAAPGSGFGKYGEGYLRFSLTVNEKLIKEAISRLK</sequence>
<dbReference type="GO" id="GO:0030170">
    <property type="term" value="F:pyridoxal phosphate binding"/>
    <property type="evidence" value="ECO:0007669"/>
    <property type="project" value="InterPro"/>
</dbReference>
<evidence type="ECO:0000256" key="3">
    <source>
        <dbReference type="ARBA" id="ARBA00022679"/>
    </source>
</evidence>
<dbReference type="EMBL" id="DTBX01000134">
    <property type="protein sequence ID" value="HGQ55580.1"/>
    <property type="molecule type" value="Genomic_DNA"/>
</dbReference>
<reference evidence="7" key="1">
    <citation type="journal article" date="2020" name="mSystems">
        <title>Genome- and Community-Level Interaction Insights into Carbon Utilization and Element Cycling Functions of Hydrothermarchaeota in Hydrothermal Sediment.</title>
        <authorList>
            <person name="Zhou Z."/>
            <person name="Liu Y."/>
            <person name="Xu W."/>
            <person name="Pan J."/>
            <person name="Luo Z.H."/>
            <person name="Li M."/>
        </authorList>
    </citation>
    <scope>NUCLEOTIDE SEQUENCE [LARGE SCALE GENOMIC DNA]</scope>
    <source>
        <strain evidence="7">SpSt-594</strain>
        <strain evidence="6">SpSt-655</strain>
    </source>
</reference>
<name>A0A7C4S115_UNCW3</name>
<dbReference type="PROSITE" id="PS00105">
    <property type="entry name" value="AA_TRANSFER_CLASS_1"/>
    <property type="match status" value="1"/>
</dbReference>
<dbReference type="Pfam" id="PF00155">
    <property type="entry name" value="Aminotran_1_2"/>
    <property type="match status" value="1"/>
</dbReference>
<comment type="cofactor">
    <cofactor evidence="1 4">
        <name>pyridoxal 5'-phosphate</name>
        <dbReference type="ChEBI" id="CHEBI:597326"/>
    </cofactor>
</comment>
<dbReference type="Gene3D" id="3.40.640.10">
    <property type="entry name" value="Type I PLP-dependent aspartate aminotransferase-like (Major domain)"/>
    <property type="match status" value="1"/>
</dbReference>
<feature type="domain" description="Aminotransferase class I/classII large" evidence="5">
    <location>
        <begin position="30"/>
        <end position="377"/>
    </location>
</feature>
<dbReference type="PANTHER" id="PTHR42832:SF3">
    <property type="entry name" value="L-GLUTAMINE--4-(METHYLSULFANYL)-2-OXOBUTANOATE AMINOTRANSFERASE"/>
    <property type="match status" value="1"/>
</dbReference>
<dbReference type="Gene3D" id="3.90.1150.10">
    <property type="entry name" value="Aspartate Aminotransferase, domain 1"/>
    <property type="match status" value="1"/>
</dbReference>
<dbReference type="InterPro" id="IPR004839">
    <property type="entry name" value="Aminotransferase_I/II_large"/>
</dbReference>
<dbReference type="GO" id="GO:0008483">
    <property type="term" value="F:transaminase activity"/>
    <property type="evidence" value="ECO:0007669"/>
    <property type="project" value="UniProtKB-KW"/>
</dbReference>
<accession>A0A7C4S115</accession>
<evidence type="ECO:0000313" key="6">
    <source>
        <dbReference type="EMBL" id="HGQ55580.1"/>
    </source>
</evidence>
<protein>
    <recommendedName>
        <fullName evidence="4">Aminotransferase</fullName>
        <ecNumber evidence="4">2.6.1.-</ecNumber>
    </recommendedName>
</protein>
<organism evidence="7">
    <name type="scientific">candidate division WOR-3 bacterium</name>
    <dbReference type="NCBI Taxonomy" id="2052148"/>
    <lineage>
        <taxon>Bacteria</taxon>
        <taxon>Bacteria division WOR-3</taxon>
    </lineage>
</organism>
<dbReference type="AlphaFoldDB" id="A0A7C4S115"/>
<keyword evidence="3 4" id="KW-0808">Transferase</keyword>
<proteinExistence type="inferred from homology"/>
<dbReference type="EMBL" id="DSZH01000050">
    <property type="protein sequence ID" value="HGU47140.1"/>
    <property type="molecule type" value="Genomic_DNA"/>
</dbReference>